<reference evidence="1 2" key="1">
    <citation type="journal article" date="2023" name="Hortic Res">
        <title>The complete reference genome for grapevine (Vitis vinifera L.) genetics and breeding.</title>
        <authorList>
            <person name="Shi X."/>
            <person name="Cao S."/>
            <person name="Wang X."/>
            <person name="Huang S."/>
            <person name="Wang Y."/>
            <person name="Liu Z."/>
            <person name="Liu W."/>
            <person name="Leng X."/>
            <person name="Peng Y."/>
            <person name="Wang N."/>
            <person name="Wang Y."/>
            <person name="Ma Z."/>
            <person name="Xu X."/>
            <person name="Zhang F."/>
            <person name="Xue H."/>
            <person name="Zhong H."/>
            <person name="Wang Y."/>
            <person name="Zhang K."/>
            <person name="Velt A."/>
            <person name="Avia K."/>
            <person name="Holtgrawe D."/>
            <person name="Grimplet J."/>
            <person name="Matus J.T."/>
            <person name="Ware D."/>
            <person name="Wu X."/>
            <person name="Wang H."/>
            <person name="Liu C."/>
            <person name="Fang Y."/>
            <person name="Rustenholz C."/>
            <person name="Cheng Z."/>
            <person name="Xiao H."/>
            <person name="Zhou Y."/>
        </authorList>
    </citation>
    <scope>NUCLEOTIDE SEQUENCE [LARGE SCALE GENOMIC DNA]</scope>
    <source>
        <strain evidence="2">cv. Pinot noir / PN40024</strain>
        <tissue evidence="1">Leaf</tissue>
    </source>
</reference>
<keyword evidence="2" id="KW-1185">Reference proteome</keyword>
<evidence type="ECO:0000313" key="2">
    <source>
        <dbReference type="Proteomes" id="UP001227230"/>
    </source>
</evidence>
<dbReference type="EMBL" id="CP126661">
    <property type="protein sequence ID" value="WKA04480.1"/>
    <property type="molecule type" value="Genomic_DNA"/>
</dbReference>
<gene>
    <name evidence="1" type="ORF">VitviT2T_022514</name>
</gene>
<accession>A0ABY9DA10</accession>
<protein>
    <submittedName>
        <fullName evidence="1">Uncharacterized protein</fullName>
    </submittedName>
</protein>
<evidence type="ECO:0000313" key="1">
    <source>
        <dbReference type="EMBL" id="WKA04480.1"/>
    </source>
</evidence>
<proteinExistence type="predicted"/>
<organism evidence="1 2">
    <name type="scientific">Vitis vinifera</name>
    <name type="common">Grape</name>
    <dbReference type="NCBI Taxonomy" id="29760"/>
    <lineage>
        <taxon>Eukaryota</taxon>
        <taxon>Viridiplantae</taxon>
        <taxon>Streptophyta</taxon>
        <taxon>Embryophyta</taxon>
        <taxon>Tracheophyta</taxon>
        <taxon>Spermatophyta</taxon>
        <taxon>Magnoliopsida</taxon>
        <taxon>eudicotyledons</taxon>
        <taxon>Gunneridae</taxon>
        <taxon>Pentapetalae</taxon>
        <taxon>rosids</taxon>
        <taxon>Vitales</taxon>
        <taxon>Vitaceae</taxon>
        <taxon>Viteae</taxon>
        <taxon>Vitis</taxon>
    </lineage>
</organism>
<sequence>MRLPREPSWVTWEESKMSAYVEMAMTMGVDIICGTGVIWDPTSSPGHPRGCWGIQWASYMVIGLEGFDGRLQGIIKMIIITIDLSFSLAMGRAQVAKML</sequence>
<name>A0ABY9DA10_VITVI</name>
<dbReference type="Proteomes" id="UP001227230">
    <property type="component" value="Chromosome 14"/>
</dbReference>